<dbReference type="NCBIfam" id="TIGR03187">
    <property type="entry name" value="DGQHR"/>
    <property type="match status" value="1"/>
</dbReference>
<gene>
    <name evidence="1" type="ORF">CYR55_04500</name>
</gene>
<dbReference type="AlphaFoldDB" id="A0A2N5EF89"/>
<keyword evidence="2" id="KW-1185">Reference proteome</keyword>
<dbReference type="Proteomes" id="UP000234240">
    <property type="component" value="Unassembled WGS sequence"/>
</dbReference>
<proteinExistence type="predicted"/>
<dbReference type="EMBL" id="PJZF01000002">
    <property type="protein sequence ID" value="PLR41166.1"/>
    <property type="molecule type" value="Genomic_DNA"/>
</dbReference>
<sequence>MNNYPLRLPALKIIQPLGEFYVASISAETLLEVSYTIKAEILDDEDEASSGYLGGVINKLVGNQRKRTPKRLEEIRAYTETIDASFPNSIILGVNYHEDGGLETNPEERWYIEKVGNDFYNIVIPSSKKLASIIDGQHRVFGFENSKAKSMELLCSVYLDLPLAYHARIFTNININQKRVDKNLAYNLFQFDIEQGEPETWSPETLAVYFARVLEKDADSPFKGKIKLGVENSSSSTSISMASIIDGILSLITNNPKSDRELLHTKKIGDGRNRTMLSRVKSNAPLRELYIKSQDKTIFNIINDFFLIINKYLGRYKVFNKTLGVHATFDFLKIILNKNIKFTPSMAILCSKVNFNDSFFGVQTKLRVRLKNTLLLASGVIDIVDLEVKDPNELQEYIRILK</sequence>
<dbReference type="InterPro" id="IPR017601">
    <property type="entry name" value="DGQHR-contain_dom"/>
</dbReference>
<evidence type="ECO:0000313" key="2">
    <source>
        <dbReference type="Proteomes" id="UP000234240"/>
    </source>
</evidence>
<organism evidence="1 2">
    <name type="scientific">Chimaeribacter californicus</name>
    <dbReference type="NCBI Taxonomy" id="2060067"/>
    <lineage>
        <taxon>Bacteria</taxon>
        <taxon>Pseudomonadati</taxon>
        <taxon>Pseudomonadota</taxon>
        <taxon>Gammaproteobacteria</taxon>
        <taxon>Enterobacterales</taxon>
        <taxon>Yersiniaceae</taxon>
        <taxon>Chimaeribacter</taxon>
    </lineage>
</organism>
<dbReference type="RefSeq" id="WP_101814947.1">
    <property type="nucleotide sequence ID" value="NZ_PJZF01000002.1"/>
</dbReference>
<dbReference type="CDD" id="cd16413">
    <property type="entry name" value="DGQHR_domain"/>
    <property type="match status" value="1"/>
</dbReference>
<comment type="caution">
    <text evidence="1">The sequence shown here is derived from an EMBL/GenBank/DDBJ whole genome shotgun (WGS) entry which is preliminary data.</text>
</comment>
<dbReference type="OrthoDB" id="9789139at2"/>
<accession>A0A2N5EF89</accession>
<name>A0A2N5EF89_9GAMM</name>
<protein>
    <submittedName>
        <fullName evidence="1">DGQHR domain-containing protein</fullName>
    </submittedName>
</protein>
<evidence type="ECO:0000313" key="1">
    <source>
        <dbReference type="EMBL" id="PLR41166.1"/>
    </source>
</evidence>
<reference evidence="1 2" key="1">
    <citation type="submission" date="2017-12" db="EMBL/GenBank/DDBJ databases">
        <title>Characterization of six clinical isolates of Enterochimera gen. nov., a novel genus of the Yersiniaciae family and the three species Enterochimera arupensis sp. nov., Enterochimera coloradensis sp. nov, and Enterochimera californica sp. nov.</title>
        <authorList>
            <person name="Rossi A."/>
            <person name="Fisher M."/>
        </authorList>
    </citation>
    <scope>NUCLEOTIDE SEQUENCE [LARGE SCALE GENOMIC DNA]</scope>
    <source>
        <strain evidence="2">2015-Iso6</strain>
    </source>
</reference>